<evidence type="ECO:0000256" key="1">
    <source>
        <dbReference type="SAM" id="MobiDB-lite"/>
    </source>
</evidence>
<accession>U6GC81</accession>
<keyword evidence="2" id="KW-0812">Transmembrane</keyword>
<reference evidence="3" key="1">
    <citation type="submission" date="2013-10" db="EMBL/GenBank/DDBJ databases">
        <title>Genomic analysis of the causative agents of coccidiosis in chickens.</title>
        <authorList>
            <person name="Reid A.J."/>
            <person name="Blake D."/>
            <person name="Billington K."/>
            <person name="Browne H."/>
            <person name="Dunn M."/>
            <person name="Hung S."/>
            <person name="Kawahara F."/>
            <person name="Miranda-Saavedra D."/>
            <person name="Mourier T."/>
            <person name="Nagra H."/>
            <person name="Otto T.D."/>
            <person name="Rawlings N."/>
            <person name="Sanchez A."/>
            <person name="Sanders M."/>
            <person name="Subramaniam C."/>
            <person name="Tay Y."/>
            <person name="Dear P."/>
            <person name="Doerig C."/>
            <person name="Gruber A."/>
            <person name="Parkinson J."/>
            <person name="Shirley M."/>
            <person name="Wan K.L."/>
            <person name="Berriman M."/>
            <person name="Tomley F."/>
            <person name="Pain A."/>
        </authorList>
    </citation>
    <scope>NUCLEOTIDE SEQUENCE [LARGE SCALE GENOMIC DNA]</scope>
    <source>
        <strain evidence="3">Houghton</strain>
    </source>
</reference>
<evidence type="ECO:0000313" key="4">
    <source>
        <dbReference type="Proteomes" id="UP000018050"/>
    </source>
</evidence>
<name>U6GC81_EIMAC</name>
<dbReference type="VEuPathDB" id="ToxoDB:EAH_00027800"/>
<evidence type="ECO:0000313" key="3">
    <source>
        <dbReference type="EMBL" id="CDI77881.1"/>
    </source>
</evidence>
<reference evidence="3" key="2">
    <citation type="submission" date="2013-10" db="EMBL/GenBank/DDBJ databases">
        <authorList>
            <person name="Aslett M."/>
        </authorList>
    </citation>
    <scope>NUCLEOTIDE SEQUENCE [LARGE SCALE GENOMIC DNA]</scope>
    <source>
        <strain evidence="3">Houghton</strain>
    </source>
</reference>
<feature type="transmembrane region" description="Helical" evidence="2">
    <location>
        <begin position="79"/>
        <end position="98"/>
    </location>
</feature>
<dbReference type="GeneID" id="25270850"/>
<feature type="region of interest" description="Disordered" evidence="1">
    <location>
        <begin position="365"/>
        <end position="384"/>
    </location>
</feature>
<proteinExistence type="predicted"/>
<dbReference type="Proteomes" id="UP000018050">
    <property type="component" value="Unassembled WGS sequence"/>
</dbReference>
<dbReference type="RefSeq" id="XP_013251822.1">
    <property type="nucleotide sequence ID" value="XM_013396368.1"/>
</dbReference>
<protein>
    <submittedName>
        <fullName evidence="3">Uncharacterized protein</fullName>
    </submittedName>
</protein>
<dbReference type="OMA" id="ANMCIME"/>
<dbReference type="AlphaFoldDB" id="U6GC81"/>
<gene>
    <name evidence="3" type="ORF">EAH_00027800</name>
</gene>
<dbReference type="OrthoDB" id="419198at2759"/>
<sequence length="454" mass="49025">MQPSAASASRVPPGFARPLTVGEVPLMAYNTHNKPVNAAPRSKEKYTMLLPAKAAAEGMRGYHALRFLRLRRLYNKQQLQRLFLLLFMAVLGLMLLLWEQLTLPMLEQLQQLRSLGPSIPSAADIHRCAAVVASPRLYAHDELMSLSGAGRRELLQEVWVGDAKREERRAAASSASSPAAAVTAAAAAATPAAAAAAASRGFLMLSSAQHDGLFAFLEILIRGMQLKNVSFALGGSTLLVEQAVNSSFGLISIDTSTAADSLSLPALFVRVYWYKEVRDRSPDDPQDWEPHAEITGVSSQQQMPLQELLPFVERPLGLLAIPSPKNPLFYLNRFYNSANPFCAAMMQQEKAAAAAAAAIAAAQDPAAGGSTDGTPISSSSEGSGPVSFLSFSLGSCSSSSRRDIKPLVECTPVNGDCLKETFTFNGEKLLEVYTSSRYTPAPEFRSWFQPGWSW</sequence>
<keyword evidence="2" id="KW-1133">Transmembrane helix</keyword>
<evidence type="ECO:0000256" key="2">
    <source>
        <dbReference type="SAM" id="Phobius"/>
    </source>
</evidence>
<organism evidence="3 4">
    <name type="scientific">Eimeria acervulina</name>
    <name type="common">Coccidian parasite</name>
    <dbReference type="NCBI Taxonomy" id="5801"/>
    <lineage>
        <taxon>Eukaryota</taxon>
        <taxon>Sar</taxon>
        <taxon>Alveolata</taxon>
        <taxon>Apicomplexa</taxon>
        <taxon>Conoidasida</taxon>
        <taxon>Coccidia</taxon>
        <taxon>Eucoccidiorida</taxon>
        <taxon>Eimeriorina</taxon>
        <taxon>Eimeriidae</taxon>
        <taxon>Eimeria</taxon>
    </lineage>
</organism>
<keyword evidence="2" id="KW-0472">Membrane</keyword>
<keyword evidence="4" id="KW-1185">Reference proteome</keyword>
<dbReference type="EMBL" id="HG670759">
    <property type="protein sequence ID" value="CDI77881.1"/>
    <property type="molecule type" value="Genomic_DNA"/>
</dbReference>